<evidence type="ECO:0000256" key="6">
    <source>
        <dbReference type="ARBA" id="ARBA00022771"/>
    </source>
</evidence>
<comment type="caution">
    <text evidence="17">The sequence shown here is derived from an EMBL/GenBank/DDBJ whole genome shotgun (WGS) entry which is preliminary data.</text>
</comment>
<dbReference type="Gene3D" id="1.10.10.10">
    <property type="entry name" value="Winged helix-like DNA-binding domain superfamily/Winged helix DNA-binding domain"/>
    <property type="match status" value="1"/>
</dbReference>
<accession>A0A8H6RGV0</accession>
<keyword evidence="12" id="KW-0012">Acyltransferase</keyword>
<evidence type="ECO:0000256" key="11">
    <source>
        <dbReference type="ARBA" id="ARBA00023242"/>
    </source>
</evidence>
<dbReference type="PROSITE" id="PS51726">
    <property type="entry name" value="MYST_HAT"/>
    <property type="match status" value="1"/>
</dbReference>
<evidence type="ECO:0000313" key="17">
    <source>
        <dbReference type="EMBL" id="KAF7190729.1"/>
    </source>
</evidence>
<name>A0A8H6RGV0_9PEZI</name>
<protein>
    <recommendedName>
        <fullName evidence="3">histone acetyltransferase</fullName>
        <ecNumber evidence="3">2.3.1.48</ecNumber>
    </recommendedName>
</protein>
<dbReference type="InterPro" id="IPR002717">
    <property type="entry name" value="HAT_MYST-type"/>
</dbReference>
<reference evidence="17" key="1">
    <citation type="submission" date="2020-04" db="EMBL/GenBank/DDBJ databases">
        <title>Draft genome resource of the tomato pathogen Pseudocercospora fuligena.</title>
        <authorList>
            <person name="Zaccaron A."/>
        </authorList>
    </citation>
    <scope>NUCLEOTIDE SEQUENCE</scope>
    <source>
        <strain evidence="17">PF001</strain>
    </source>
</reference>
<feature type="domain" description="MYST-type HAT" evidence="16">
    <location>
        <begin position="25"/>
        <end position="292"/>
    </location>
</feature>
<evidence type="ECO:0000256" key="13">
    <source>
        <dbReference type="ARBA" id="ARBA00045805"/>
    </source>
</evidence>
<dbReference type="AlphaFoldDB" id="A0A8H6RGV0"/>
<dbReference type="GO" id="GO:0046972">
    <property type="term" value="F:histone H4K16 acetyltransferase activity"/>
    <property type="evidence" value="ECO:0007669"/>
    <property type="project" value="TreeGrafter"/>
</dbReference>
<evidence type="ECO:0000256" key="4">
    <source>
        <dbReference type="ARBA" id="ARBA00022679"/>
    </source>
</evidence>
<feature type="active site" description="Proton donor/acceptor" evidence="14">
    <location>
        <position position="212"/>
    </location>
</feature>
<dbReference type="Gene3D" id="3.40.630.30">
    <property type="match status" value="1"/>
</dbReference>
<keyword evidence="10" id="KW-0804">Transcription</keyword>
<keyword evidence="6" id="KW-0863">Zinc-finger</keyword>
<evidence type="ECO:0000256" key="2">
    <source>
        <dbReference type="ARBA" id="ARBA00010107"/>
    </source>
</evidence>
<gene>
    <name evidence="17" type="ORF">HII31_07888</name>
</gene>
<organism evidence="17 18">
    <name type="scientific">Pseudocercospora fuligena</name>
    <dbReference type="NCBI Taxonomy" id="685502"/>
    <lineage>
        <taxon>Eukaryota</taxon>
        <taxon>Fungi</taxon>
        <taxon>Dikarya</taxon>
        <taxon>Ascomycota</taxon>
        <taxon>Pezizomycotina</taxon>
        <taxon>Dothideomycetes</taxon>
        <taxon>Dothideomycetidae</taxon>
        <taxon>Mycosphaerellales</taxon>
        <taxon>Mycosphaerellaceae</taxon>
        <taxon>Pseudocercospora</taxon>
    </lineage>
</organism>
<feature type="region of interest" description="Disordered" evidence="15">
    <location>
        <begin position="1"/>
        <end position="28"/>
    </location>
</feature>
<dbReference type="Pfam" id="PF01853">
    <property type="entry name" value="MOZ_SAS"/>
    <property type="match status" value="1"/>
</dbReference>
<evidence type="ECO:0000256" key="9">
    <source>
        <dbReference type="ARBA" id="ARBA00023015"/>
    </source>
</evidence>
<dbReference type="EMBL" id="JABCIY010000168">
    <property type="protein sequence ID" value="KAF7190729.1"/>
    <property type="molecule type" value="Genomic_DNA"/>
</dbReference>
<evidence type="ECO:0000259" key="16">
    <source>
        <dbReference type="PROSITE" id="PS51726"/>
    </source>
</evidence>
<dbReference type="Proteomes" id="UP000660729">
    <property type="component" value="Unassembled WGS sequence"/>
</dbReference>
<keyword evidence="11" id="KW-0539">Nucleus</keyword>
<keyword evidence="4 17" id="KW-0808">Transferase</keyword>
<dbReference type="EC" id="2.3.1.48" evidence="3"/>
<evidence type="ECO:0000313" key="18">
    <source>
        <dbReference type="Proteomes" id="UP000660729"/>
    </source>
</evidence>
<comment type="subcellular location">
    <subcellularLocation>
        <location evidence="1">Nucleus</location>
    </subcellularLocation>
</comment>
<keyword evidence="9" id="KW-0805">Transcription regulation</keyword>
<dbReference type="InterPro" id="IPR050603">
    <property type="entry name" value="MYST_HAT"/>
</dbReference>
<proteinExistence type="inferred from homology"/>
<evidence type="ECO:0000256" key="12">
    <source>
        <dbReference type="ARBA" id="ARBA00023315"/>
    </source>
</evidence>
<dbReference type="PANTHER" id="PTHR10615">
    <property type="entry name" value="HISTONE ACETYLTRANSFERASE"/>
    <property type="match status" value="1"/>
</dbReference>
<dbReference type="PANTHER" id="PTHR10615:SF219">
    <property type="entry name" value="HISTONE ACETYLTRANSFERASE KAT5"/>
    <property type="match status" value="1"/>
</dbReference>
<evidence type="ECO:0000256" key="8">
    <source>
        <dbReference type="ARBA" id="ARBA00022990"/>
    </source>
</evidence>
<dbReference type="GO" id="GO:0005634">
    <property type="term" value="C:nucleus"/>
    <property type="evidence" value="ECO:0007669"/>
    <property type="project" value="UniProtKB-SubCell"/>
</dbReference>
<comment type="function">
    <text evidence="13">Catalytic component of the NuA4 histone acetyltransferase (HAT) complex which is involved in epigenetic transcriptional activation of selected genes principally by acetylation of nucleosomal histones H4, H3, H2B, H2A and H2A variant H2A.Z. Acetylates histone H4 to form H4K5ac, H4K8ac, H4K12ac and H4K16ac, histone H3 to form H3K14ac, and histone H2A to form H2AK4ac and H2AK7ac. The NuA4 complex is involved in the DNA damage response and is required for chromosome segregation. The NuA4 complex plays a direct role in repair of DNA double-strand breaks (DSBs) through homologous recombination. Recruitment to promoters depends on H3K4me. Also acetylates non-histone proteins. In addition to protein acetyltransferase, can use different acyl-CoA substrates, such as 2-hydroxyisobutanoyl-CoA (2-hydroxyisobutyryl-CoA) or (2E)-butenoyl-CoA (crotonyl-CoA), and is able to mediate protein 2-hydroxyisobutyrylation and crotonylation, respectively.</text>
</comment>
<dbReference type="SUPFAM" id="SSF55729">
    <property type="entry name" value="Acyl-CoA N-acyltransferases (Nat)"/>
    <property type="match status" value="1"/>
</dbReference>
<evidence type="ECO:0000256" key="14">
    <source>
        <dbReference type="PIRSR" id="PIRSR602717-51"/>
    </source>
</evidence>
<dbReference type="GO" id="GO:0008270">
    <property type="term" value="F:zinc ion binding"/>
    <property type="evidence" value="ECO:0007669"/>
    <property type="project" value="UniProtKB-KW"/>
</dbReference>
<dbReference type="InterPro" id="IPR016181">
    <property type="entry name" value="Acyl_CoA_acyltransferase"/>
</dbReference>
<dbReference type="GO" id="GO:0006355">
    <property type="term" value="P:regulation of DNA-templated transcription"/>
    <property type="evidence" value="ECO:0007669"/>
    <property type="project" value="InterPro"/>
</dbReference>
<keyword evidence="18" id="KW-1185">Reference proteome</keyword>
<evidence type="ECO:0000256" key="3">
    <source>
        <dbReference type="ARBA" id="ARBA00013184"/>
    </source>
</evidence>
<dbReference type="Gene3D" id="3.30.60.60">
    <property type="entry name" value="N-acetyl transferase-like"/>
    <property type="match status" value="1"/>
</dbReference>
<dbReference type="GO" id="GO:0035267">
    <property type="term" value="C:NuA4 histone acetyltransferase complex"/>
    <property type="evidence" value="ECO:0007669"/>
    <property type="project" value="TreeGrafter"/>
</dbReference>
<keyword evidence="5" id="KW-0479">Metal-binding</keyword>
<feature type="compositionally biased region" description="Polar residues" evidence="15">
    <location>
        <begin position="17"/>
        <end position="28"/>
    </location>
</feature>
<evidence type="ECO:0000256" key="7">
    <source>
        <dbReference type="ARBA" id="ARBA00022833"/>
    </source>
</evidence>
<comment type="similarity">
    <text evidence="2">Belongs to the MYST (SAS/MOZ) family.</text>
</comment>
<evidence type="ECO:0000256" key="15">
    <source>
        <dbReference type="SAM" id="MobiDB-lite"/>
    </source>
</evidence>
<dbReference type="InterPro" id="IPR036388">
    <property type="entry name" value="WH-like_DNA-bd_sf"/>
</dbReference>
<evidence type="ECO:0000256" key="5">
    <source>
        <dbReference type="ARBA" id="ARBA00022723"/>
    </source>
</evidence>
<evidence type="ECO:0000256" key="10">
    <source>
        <dbReference type="ARBA" id="ARBA00023163"/>
    </source>
</evidence>
<evidence type="ECO:0000256" key="1">
    <source>
        <dbReference type="ARBA" id="ARBA00004123"/>
    </source>
</evidence>
<keyword evidence="8" id="KW-0007">Acetylation</keyword>
<keyword evidence="7" id="KW-0862">Zinc</keyword>
<dbReference type="OrthoDB" id="787137at2759"/>
<sequence>MAVTEAAAGPALGAQSPHKTPNKQPMTPNVANVVLGTLHIKPWYPSFYPEDLVGGRKAEWLYCTLCESTGVCNGVLGGKRADTSKKVCPLRSEAPPGEVIYEKDGYVIHKIDGEEQKLYCQNLSLFAKLFLETKSVFFDASTFLYYTLILRSPDHPHGTVAGFFSKEKMSWDNNNLACILVFPPYQRRGLGQVLIGASYVLGRKEGRFGGPERPLSVPGKKGYVSYWSAEIARCLLSQPNKKTLGIKEISESTWIMPEDVVVALKEMDVLEKRKTASGNIVLNKSKIRNWVEKSKVKLDPVVDVEAFIEDDSELSEVMSE</sequence>